<sequence>MAEVAPPPEDPSNEMMMASGNNQPVDMNGEEMGPGDENVEEDPGEFPFLKADHVLMERVQKALHQQLAKQDERLTYKVREKQAELKALTVKREDLGVQLYSVQQQLAKLQLVLEEAHDRLATLANNRVAAERDLRILQDGYTDKKKESEVNLKRMIKAQDELNQLNVTLRQVEEYTEQMKAEIQVTRRATYKAESALQQTETVKSSQDVLLDKMAEQIRRLTDQKALHEAQLLAQKHETEAAIATLTDSNREIDSIEFEKTQLMQQWRGSLVGVQRRDDAVQAIQKAIGEQEEQEMTIDSETRGVQTSTKHEQERNEKLTGLLQRNKNEIQMLHSQMDSLKQESQRLGEQYDILKKSLDHASREKSRLDTAITSLEQQAASVSLAVQKVARLSTTMVEKIVDLLSQQTTLDRSASNTTKSAKRVFDHIKSQEAQLESLHNEIARVKVDALNTRAHNELLKSRLKQLTTELSERESLIDQYEMEIRKRHHAIEKKQLYVDRLNKEYDEKRSKQGDEHMGPLEAKIKNLRKRIAERTADYNAMQKAWIRKQTELITIKADTEAQGRAVEQRKDKILLLQQKKLRLEREATTRTEDVKRLRREIASLRFETDRLNPAIHQTGELAEKLRKEISVSEASLKERLKELEKMTEKIEVEIQKLKTDKEKLQEDTVEAERVIMLWERKIILEKEVQETLDPNVGQVIAKRDSIQIKYEPRGGGHGSSKGGKGGSGEALTKNALKRQLASLHQSLHHCNTAAQDADRSIREREMQLREVQDHVDLAVAETDNLEASSTDVQKTLMLQKALKYRNLAEVLKLQRAAKKFGDAAAAVQEGAPIGSNVHRVEHDLTRESGVAIQIREVVRTLQEAYPHLDSVLNVFGQWASSIQRDATETATLGLPPIDCVSTGVTGLPEGSGMATDTGVHANLGATLDTEEGVSPPSGGGTGPLAAVPEGDGGGATAEAEAEAGAESVAGGAVTEGDAETEGGAGGGEKEAESGNPPAAESPGPAETEGSAETAGEETARTENQGEGEDAEGVATAEGADATEEEAPATAGE</sequence>
<organism evidence="3">
    <name type="scientific">Chromera velia CCMP2878</name>
    <dbReference type="NCBI Taxonomy" id="1169474"/>
    <lineage>
        <taxon>Eukaryota</taxon>
        <taxon>Sar</taxon>
        <taxon>Alveolata</taxon>
        <taxon>Colpodellida</taxon>
        <taxon>Chromeraceae</taxon>
        <taxon>Chromera</taxon>
    </lineage>
</organism>
<keyword evidence="1" id="KW-0175">Coiled coil</keyword>
<feature type="compositionally biased region" description="Gly residues" evidence="2">
    <location>
        <begin position="715"/>
        <end position="728"/>
    </location>
</feature>
<feature type="coiled-coil region" evidence="1">
    <location>
        <begin position="106"/>
        <end position="182"/>
    </location>
</feature>
<dbReference type="InterPro" id="IPR037386">
    <property type="entry name" value="CCDC40"/>
</dbReference>
<feature type="compositionally biased region" description="Pro residues" evidence="2">
    <location>
        <begin position="1"/>
        <end position="10"/>
    </location>
</feature>
<protein>
    <recommendedName>
        <fullName evidence="4">Coiled-coil domain-containing protein 40</fullName>
    </recommendedName>
</protein>
<feature type="region of interest" description="Disordered" evidence="2">
    <location>
        <begin position="294"/>
        <end position="316"/>
    </location>
</feature>
<proteinExistence type="predicted"/>
<accession>A0A0G4FZX2</accession>
<evidence type="ECO:0000256" key="1">
    <source>
        <dbReference type="SAM" id="Coils"/>
    </source>
</evidence>
<gene>
    <name evidence="3" type="ORF">Cvel_513</name>
</gene>
<name>A0A0G4FZX2_9ALVE</name>
<evidence type="ECO:0000256" key="2">
    <source>
        <dbReference type="SAM" id="MobiDB-lite"/>
    </source>
</evidence>
<feature type="coiled-coil region" evidence="1">
    <location>
        <begin position="428"/>
        <end position="600"/>
    </location>
</feature>
<evidence type="ECO:0000313" key="3">
    <source>
        <dbReference type="EMBL" id="CEM21182.1"/>
    </source>
</evidence>
<feature type="coiled-coil region" evidence="1">
    <location>
        <begin position="323"/>
        <end position="378"/>
    </location>
</feature>
<dbReference type="GO" id="GO:0035082">
    <property type="term" value="P:axoneme assembly"/>
    <property type="evidence" value="ECO:0007669"/>
    <property type="project" value="InterPro"/>
</dbReference>
<dbReference type="PANTHER" id="PTHR16275">
    <property type="entry name" value="COILED-COIL DOMAIN-CONTAINING PROTEIN 40"/>
    <property type="match status" value="1"/>
</dbReference>
<dbReference type="AlphaFoldDB" id="A0A0G4FZX2"/>
<evidence type="ECO:0008006" key="4">
    <source>
        <dbReference type="Google" id="ProtNLM"/>
    </source>
</evidence>
<dbReference type="PANTHER" id="PTHR16275:SF8">
    <property type="entry name" value="COILED-COIL DOMAIN-CONTAINING PROTEIN 40"/>
    <property type="match status" value="1"/>
</dbReference>
<dbReference type="EMBL" id="CDMZ01000773">
    <property type="protein sequence ID" value="CEM21182.1"/>
    <property type="molecule type" value="Genomic_DNA"/>
</dbReference>
<feature type="region of interest" description="Disordered" evidence="2">
    <location>
        <begin position="928"/>
        <end position="1052"/>
    </location>
</feature>
<dbReference type="VEuPathDB" id="CryptoDB:Cvel_513"/>
<dbReference type="GO" id="GO:0005737">
    <property type="term" value="C:cytoplasm"/>
    <property type="evidence" value="ECO:0007669"/>
    <property type="project" value="TreeGrafter"/>
</dbReference>
<feature type="compositionally biased region" description="Low complexity" evidence="2">
    <location>
        <begin position="956"/>
        <end position="975"/>
    </location>
</feature>
<reference evidence="3" key="1">
    <citation type="submission" date="2014-11" db="EMBL/GenBank/DDBJ databases">
        <authorList>
            <person name="Otto D Thomas"/>
            <person name="Naeem Raeece"/>
        </authorList>
    </citation>
    <scope>NUCLEOTIDE SEQUENCE</scope>
</reference>
<feature type="coiled-coil region" evidence="1">
    <location>
        <begin position="626"/>
        <end position="681"/>
    </location>
</feature>
<feature type="compositionally biased region" description="Polar residues" evidence="2">
    <location>
        <begin position="299"/>
        <end position="308"/>
    </location>
</feature>
<feature type="region of interest" description="Disordered" evidence="2">
    <location>
        <begin position="708"/>
        <end position="730"/>
    </location>
</feature>
<feature type="region of interest" description="Disordered" evidence="2">
    <location>
        <begin position="1"/>
        <end position="40"/>
    </location>
</feature>